<accession>W2Y5N3</accession>
<evidence type="ECO:0000313" key="3">
    <source>
        <dbReference type="Proteomes" id="UP000018948"/>
    </source>
</evidence>
<dbReference type="AlphaFoldDB" id="W2Y5N3"/>
<gene>
    <name evidence="2" type="ORF">F442_20598</name>
</gene>
<name>W2Y5N3_PHYNI</name>
<evidence type="ECO:0000256" key="1">
    <source>
        <dbReference type="SAM" id="MobiDB-lite"/>
    </source>
</evidence>
<dbReference type="Proteomes" id="UP000018948">
    <property type="component" value="Unassembled WGS sequence"/>
</dbReference>
<organism evidence="2 3">
    <name type="scientific">Phytophthora nicotianae P10297</name>
    <dbReference type="NCBI Taxonomy" id="1317064"/>
    <lineage>
        <taxon>Eukaryota</taxon>
        <taxon>Sar</taxon>
        <taxon>Stramenopiles</taxon>
        <taxon>Oomycota</taxon>
        <taxon>Peronosporomycetes</taxon>
        <taxon>Peronosporales</taxon>
        <taxon>Peronosporaceae</taxon>
        <taxon>Phytophthora</taxon>
    </lineage>
</organism>
<feature type="region of interest" description="Disordered" evidence="1">
    <location>
        <begin position="98"/>
        <end position="123"/>
    </location>
</feature>
<sequence>MLKLRRDLVFGFQEQLRSPTSATSKTLRAKMIVAVQVLTRRTPTCRMKNWNLSTTTALSKKRLSCPTHEQHPLQNLAIDAAVLATLLVVTAITESEEHLDSTALAPATPENDQDAPPGGERQAELEAQLTQLRAEITALQANNQAQR</sequence>
<comment type="caution">
    <text evidence="2">The sequence shown here is derived from an EMBL/GenBank/DDBJ whole genome shotgun (WGS) entry which is preliminary data.</text>
</comment>
<evidence type="ECO:0000313" key="2">
    <source>
        <dbReference type="EMBL" id="ETP30415.1"/>
    </source>
</evidence>
<protein>
    <submittedName>
        <fullName evidence="2">Uncharacterized protein</fullName>
    </submittedName>
</protein>
<proteinExistence type="predicted"/>
<dbReference type="EMBL" id="ANIY01004288">
    <property type="protein sequence ID" value="ETP30415.1"/>
    <property type="molecule type" value="Genomic_DNA"/>
</dbReference>
<reference evidence="2 3" key="1">
    <citation type="submission" date="2013-11" db="EMBL/GenBank/DDBJ databases">
        <title>The Genome Sequence of Phytophthora parasitica P10297.</title>
        <authorList>
            <consortium name="The Broad Institute Genomics Platform"/>
            <person name="Russ C."/>
            <person name="Tyler B."/>
            <person name="Panabieres F."/>
            <person name="Shan W."/>
            <person name="Tripathy S."/>
            <person name="Grunwald N."/>
            <person name="Machado M."/>
            <person name="Johnson C.S."/>
            <person name="Walker B."/>
            <person name="Young S.K."/>
            <person name="Zeng Q."/>
            <person name="Gargeya S."/>
            <person name="Fitzgerald M."/>
            <person name="Haas B."/>
            <person name="Abouelleil A."/>
            <person name="Allen A.W."/>
            <person name="Alvarado L."/>
            <person name="Arachchi H.M."/>
            <person name="Berlin A.M."/>
            <person name="Chapman S.B."/>
            <person name="Gainer-Dewar J."/>
            <person name="Goldberg J."/>
            <person name="Griggs A."/>
            <person name="Gujja S."/>
            <person name="Hansen M."/>
            <person name="Howarth C."/>
            <person name="Imamovic A."/>
            <person name="Ireland A."/>
            <person name="Larimer J."/>
            <person name="McCowan C."/>
            <person name="Murphy C."/>
            <person name="Pearson M."/>
            <person name="Poon T.W."/>
            <person name="Priest M."/>
            <person name="Roberts A."/>
            <person name="Saif S."/>
            <person name="Shea T."/>
            <person name="Sisk P."/>
            <person name="Sykes S."/>
            <person name="Wortman J."/>
            <person name="Nusbaum C."/>
            <person name="Birren B."/>
        </authorList>
    </citation>
    <scope>NUCLEOTIDE SEQUENCE [LARGE SCALE GENOMIC DNA]</scope>
    <source>
        <strain evidence="2 3">P10297</strain>
    </source>
</reference>